<dbReference type="PANTHER" id="PTHR10887:SF495">
    <property type="entry name" value="HELICASE SENATAXIN ISOFORM X1-RELATED"/>
    <property type="match status" value="1"/>
</dbReference>
<dbReference type="Pfam" id="PF13087">
    <property type="entry name" value="AAA_12"/>
    <property type="match status" value="1"/>
</dbReference>
<feature type="compositionally biased region" description="Polar residues" evidence="2">
    <location>
        <begin position="1369"/>
        <end position="1382"/>
    </location>
</feature>
<accession>A0A2D0T146</accession>
<keyword evidence="6" id="KW-1185">Reference proteome</keyword>
<dbReference type="GO" id="GO:0016604">
    <property type="term" value="C:nuclear body"/>
    <property type="evidence" value="ECO:0007669"/>
    <property type="project" value="TreeGrafter"/>
</dbReference>
<dbReference type="GO" id="GO:0004386">
    <property type="term" value="F:helicase activity"/>
    <property type="evidence" value="ECO:0007669"/>
    <property type="project" value="UniProtKB-KW"/>
</dbReference>
<dbReference type="Pfam" id="PF12726">
    <property type="entry name" value="SEN1_N"/>
    <property type="match status" value="1"/>
</dbReference>
<protein>
    <submittedName>
        <fullName evidence="7">Probable helicase senataxin isoform X1</fullName>
    </submittedName>
</protein>
<evidence type="ECO:0000313" key="6">
    <source>
        <dbReference type="Proteomes" id="UP000221080"/>
    </source>
</evidence>
<dbReference type="GeneID" id="108279159"/>
<name>A0A2D0T146_ICTPU</name>
<feature type="compositionally biased region" description="Polar residues" evidence="2">
    <location>
        <begin position="950"/>
        <end position="970"/>
    </location>
</feature>
<gene>
    <name evidence="7" type="primary">setx</name>
</gene>
<dbReference type="KEGG" id="ipu:108279159"/>
<feature type="compositionally biased region" description="Pro residues" evidence="2">
    <location>
        <begin position="1407"/>
        <end position="1425"/>
    </location>
</feature>
<dbReference type="Pfam" id="PF13086">
    <property type="entry name" value="AAA_11"/>
    <property type="match status" value="1"/>
</dbReference>
<keyword evidence="7" id="KW-0547">Nucleotide-binding</keyword>
<dbReference type="InterPro" id="IPR041679">
    <property type="entry name" value="DNA2/NAM7-like_C"/>
</dbReference>
<evidence type="ECO:0000259" key="3">
    <source>
        <dbReference type="Pfam" id="PF12726"/>
    </source>
</evidence>
<feature type="region of interest" description="Disordered" evidence="2">
    <location>
        <begin position="2240"/>
        <end position="2332"/>
    </location>
</feature>
<sequence>METCLWCTASAESDAAVTRVLNRYCTDAMTPKEMQDANSDFIYCLECVVEYHRARERVPALHKHLWKLETARLLKVFRDMLEADLEDSDLFFVDDEQEQPVSKFTPEEFLNGLRFPLMEVLKYPYLLCDRDLCEMVVNVLCKMEDMQNPLPVHDQYQGIYLLMVHPNEKVRHWAIATARSLGRVDRDNYYDLQEVFLCMFYIIDLGITVDFPNVDDSYCSGKLQMLPPHLYDSKNKKNYWLGICMLLMQLDSQAMDSLLMGPEGQASIPQCIINTMNDCNKDDPGSDPFWPALHCFLVVLDRLGSKIWGQIEPLDAFQAITKADSYMAEIKNIRQKTAGTRVKEETENHDDLLSCSQIVYDCYATERTSRSSNYSSGNSDTSGNAVFEEISCLVNVLQSEMGQGMRVYGSTFLWFIPFVRSIMELNVLNSICIGEVIHYLDNNADKDVLSGRTHTCDKVTEFFIRILVDIIELHLSKGCMETLSYFTHIWVDLVMQCATLSGDIFHTRIHEGRGVFAASSHFSRGTRMPAVGVGVGAVSQACMKLIRSLLKEGGPTATETAPFLNLVNKQMRSVSARGWNLPKSEYENLKKCLIKLVKAISERPAVPNDVLPCAPPTPPSEPSENIISYPNPTLTPPLQQVQTRDVEVGPSRPIGTIDFIKNEPPWDHGECQSFYDGQEEMIKIKKEACKPIPCSEFGSPPEVNYIKKIDLGKGQEIESGKIRDVTKKKFETEDEQGKCSGLKEFGHASDVSLQPSTSQSNVSGSARFSKSCKRTLDDDDDDEPFDVRLRRLKRPVESRNENSTESRQVSIPLPSSAEKVDEASVIATSEVSSNDQKLLENRVARDPSFDSSTTPGRCYDYLSESQLFECETEEYVASAWNEPDTDVPVVTKKQKLDSKACISPEAVEPMQSPEAVEPMQSPEAVEPMQTQPVPDEDVERACLQVEAQICKQQQPHEPTTSNIQVPSKPSSNEKYDFVQSKHFKSPPEKTGLTDKKGKQWLCRKPPVIEALSQKIKKHCRTHNISPNPVKPCSSTTLTVASPSMVVPSRGCPASSVARSPSTPAIVPPKKVRKRAEPESPAELLGLKKKERKAFDLSQRSLVSLGELRSHGQNVHVEPQQKSKRVRQKKVGAKKGKKMLASQDMQYFIQSRRMLQKPTAATGVVAKSNKFTVPETLSKSKPAIETVSESGDEEDDYDFLPCSQPDPDRRVDSKTGSCQVNTHLSDESKKAVNDWSENITSKEFSSHQNNKGACSSMPEGAESRDGNCGGDDDDDDDDEWTSLTQNEPTDMELCSQMEQMEVEYGESLYTVSDFGNQPNISKGETSVPLQPLSGNPPQKSLPDASTEMSSNEHLFLKPSMPPECQKKTKPSTTKIYSSNSRSATLVKEMGKVANPPSAANVAKAKVARPPPAMPPPPLPKPPPKSTPQPEFRQPLPPRPSLNPLKPDLKSSLSSVTSASHVPSYKTYPRPEAPVPIQTPTVAQNRRPDNTPMYEPSYLKRAILKWEYHMFDNYRMFGTPKDLCPFALKEVPTNFYSYQEYFNILYPLLLINTFEEMVREWLNGRKVRIELHVQAIEYHNCIASASFKVCLNAEQVKKQLYPREDDLVLLWLPENTGAYANDEPGFTENIHFGCVVKSMLSNGGPLYLTIQTRGNVSSVNTQPVRCEVIGSLISTLREFRALCLLQKSKLELPVLKPDMKYFAPCQDDLTNLDMPEYNRDQAKAISCGVAMVKRKQNTPKILLIHGPPGTGKSKIIVGMLHRFLSDGESPSLNRYAKSRRRRILLCTPSNAAIDNLMKKIIILFKDMCLDKDAPQGNCGDINLVRLGSERTISEYLTPFSLDSQVKKRLEKAQQICDSDIQRKKEELDKQIEKLSRQCAETGKKSATFEQLNARKLKCLQEREELSKQLKEFRSKRQSVQSRLLHDAHVICCTLSTSGSTLLEFAFRNLGHEPFNCVIVDEAGQAKETETLIPLLYRCPNLILVGDPMQLPPTVVSQTAKQLGYDQSLMARLCKTRLYPSIFLSFQYRMHPVICEFPSKYIYNNDLKSDRETARKLCSSSWPFEPYRVFDVIDGKERREGDSFSNLKEVNLVLLLLKLLGEKHAMRKEKQQIRAGIITPYNAQKQRLLQALQNDTDKEYKKCIQVEVDTVDGFQGREMDCIIVSCVRASNENGSIGFVANRQRMNVTITRAKFSLFILGHLCTLKQSEWGALIEDAKARGTVIEAHESNFHQVTKKVLKPIPFSHSHSYPPNIPASSEDHRMHTRPSDPRLAEAHRSSREQDGANQSFTHPRPPSRRPSDPRFQQSSARSFRAPPERRYDRHNASSGSCRAYRK</sequence>
<feature type="compositionally biased region" description="Basic and acidic residues" evidence="2">
    <location>
        <begin position="2255"/>
        <end position="2280"/>
    </location>
</feature>
<feature type="region of interest" description="Disordered" evidence="2">
    <location>
        <begin position="796"/>
        <end position="819"/>
    </location>
</feature>
<feature type="compositionally biased region" description="Polar residues" evidence="2">
    <location>
        <begin position="1234"/>
        <end position="1252"/>
    </location>
</feature>
<dbReference type="Proteomes" id="UP000221080">
    <property type="component" value="Chromosome 18"/>
</dbReference>
<feature type="compositionally biased region" description="Low complexity" evidence="2">
    <location>
        <begin position="1390"/>
        <end position="1403"/>
    </location>
</feature>
<feature type="compositionally biased region" description="Polar residues" evidence="2">
    <location>
        <begin position="1213"/>
        <end position="1222"/>
    </location>
</feature>
<feature type="compositionally biased region" description="Basic residues" evidence="2">
    <location>
        <begin position="1121"/>
        <end position="1137"/>
    </location>
</feature>
<feature type="coiled-coil region" evidence="1">
    <location>
        <begin position="1855"/>
        <end position="1920"/>
    </location>
</feature>
<dbReference type="InterPro" id="IPR041677">
    <property type="entry name" value="DNA2/NAM7_AAA_11"/>
</dbReference>
<feature type="domain" description="Helicase Sen1 N-terminal" evidence="3">
    <location>
        <begin position="44"/>
        <end position="341"/>
    </location>
</feature>
<feature type="region of interest" description="Disordered" evidence="2">
    <location>
        <begin position="1174"/>
        <end position="1290"/>
    </location>
</feature>
<dbReference type="PANTHER" id="PTHR10887">
    <property type="entry name" value="DNA2/NAM7 HELICASE FAMILY"/>
    <property type="match status" value="1"/>
</dbReference>
<proteinExistence type="predicted"/>
<reference evidence="7" key="2">
    <citation type="submission" date="2025-08" db="UniProtKB">
        <authorList>
            <consortium name="RefSeq"/>
        </authorList>
    </citation>
    <scope>IDENTIFICATION</scope>
    <source>
        <tissue evidence="7">Blood</tissue>
    </source>
</reference>
<keyword evidence="1" id="KW-0175">Coiled coil</keyword>
<dbReference type="RefSeq" id="XP_017348653.1">
    <property type="nucleotide sequence ID" value="XM_017493164.3"/>
</dbReference>
<evidence type="ECO:0000259" key="4">
    <source>
        <dbReference type="Pfam" id="PF13086"/>
    </source>
</evidence>
<feature type="region of interest" description="Disordered" evidence="2">
    <location>
        <begin position="1048"/>
        <end position="1080"/>
    </location>
</feature>
<feature type="compositionally biased region" description="Acidic residues" evidence="2">
    <location>
        <begin position="1269"/>
        <end position="1279"/>
    </location>
</feature>
<feature type="compositionally biased region" description="Polar residues" evidence="2">
    <location>
        <begin position="751"/>
        <end position="768"/>
    </location>
</feature>
<keyword evidence="7" id="KW-0347">Helicase</keyword>
<organism evidence="6 7">
    <name type="scientific">Ictalurus punctatus</name>
    <name type="common">Channel catfish</name>
    <name type="synonym">Silurus punctatus</name>
    <dbReference type="NCBI Taxonomy" id="7998"/>
    <lineage>
        <taxon>Eukaryota</taxon>
        <taxon>Metazoa</taxon>
        <taxon>Chordata</taxon>
        <taxon>Craniata</taxon>
        <taxon>Vertebrata</taxon>
        <taxon>Euteleostomi</taxon>
        <taxon>Actinopterygii</taxon>
        <taxon>Neopterygii</taxon>
        <taxon>Teleostei</taxon>
        <taxon>Ostariophysi</taxon>
        <taxon>Siluriformes</taxon>
        <taxon>Ictaluridae</taxon>
        <taxon>Ictalurus</taxon>
    </lineage>
</organism>
<dbReference type="FunFam" id="3.40.50.300:FF:000810">
    <property type="entry name" value="probable helicase senataxin"/>
    <property type="match status" value="1"/>
</dbReference>
<evidence type="ECO:0000256" key="2">
    <source>
        <dbReference type="SAM" id="MobiDB-lite"/>
    </source>
</evidence>
<dbReference type="CTD" id="23064"/>
<feature type="compositionally biased region" description="Low complexity" evidence="2">
    <location>
        <begin position="1440"/>
        <end position="1462"/>
    </location>
</feature>
<dbReference type="STRING" id="7998.ENSIPUP00000009836"/>
<feature type="domain" description="DNA2/NAM7 helicase helicase" evidence="4">
    <location>
        <begin position="1715"/>
        <end position="1995"/>
    </location>
</feature>
<feature type="compositionally biased region" description="Polar residues" evidence="2">
    <location>
        <begin position="1312"/>
        <end position="1337"/>
    </location>
</feature>
<feature type="domain" description="DNA2/NAM7 helicase-like C-terminal" evidence="5">
    <location>
        <begin position="2002"/>
        <end position="2198"/>
    </location>
</feature>
<dbReference type="InterPro" id="IPR024481">
    <property type="entry name" value="Helicase_Sen1_N"/>
</dbReference>
<feature type="region of interest" description="Disordered" evidence="2">
    <location>
        <begin position="1312"/>
        <end position="1489"/>
    </location>
</feature>
<dbReference type="InterPro" id="IPR027417">
    <property type="entry name" value="P-loop_NTPase"/>
</dbReference>
<dbReference type="InterPro" id="IPR047187">
    <property type="entry name" value="SF1_C_Upf1"/>
</dbReference>
<evidence type="ECO:0000313" key="7">
    <source>
        <dbReference type="RefSeq" id="XP_017348653.1"/>
    </source>
</evidence>
<feature type="region of interest" description="Disordered" evidence="2">
    <location>
        <begin position="750"/>
        <end position="780"/>
    </location>
</feature>
<dbReference type="InterPro" id="IPR045055">
    <property type="entry name" value="DNA2/NAM7-like"/>
</dbReference>
<keyword evidence="7" id="KW-0067">ATP-binding</keyword>
<dbReference type="CDD" id="cd18042">
    <property type="entry name" value="DEXXQc_SETX"/>
    <property type="match status" value="1"/>
</dbReference>
<evidence type="ECO:0000256" key="1">
    <source>
        <dbReference type="SAM" id="Coils"/>
    </source>
</evidence>
<feature type="region of interest" description="Disordered" evidence="2">
    <location>
        <begin position="902"/>
        <end position="935"/>
    </location>
</feature>
<dbReference type="OMA" id="NIFFPLM"/>
<feature type="region of interest" description="Disordered" evidence="2">
    <location>
        <begin position="1109"/>
        <end position="1137"/>
    </location>
</feature>
<dbReference type="OrthoDB" id="6513042at2759"/>
<dbReference type="Gene3D" id="3.40.50.300">
    <property type="entry name" value="P-loop containing nucleotide triphosphate hydrolases"/>
    <property type="match status" value="2"/>
</dbReference>
<dbReference type="GO" id="GO:0001147">
    <property type="term" value="F:transcription termination site sequence-specific DNA binding"/>
    <property type="evidence" value="ECO:0007669"/>
    <property type="project" value="TreeGrafter"/>
</dbReference>
<reference evidence="6" key="1">
    <citation type="journal article" date="2016" name="Nat. Commun.">
        <title>The channel catfish genome sequence provides insights into the evolution of scale formation in teleosts.</title>
        <authorList>
            <person name="Liu Z."/>
            <person name="Liu S."/>
            <person name="Yao J."/>
            <person name="Bao L."/>
            <person name="Zhang J."/>
            <person name="Li Y."/>
            <person name="Jiang C."/>
            <person name="Sun L."/>
            <person name="Wang R."/>
            <person name="Zhang Y."/>
            <person name="Zhou T."/>
            <person name="Zeng Q."/>
            <person name="Fu Q."/>
            <person name="Gao S."/>
            <person name="Li N."/>
            <person name="Koren S."/>
            <person name="Jiang Y."/>
            <person name="Zimin A."/>
            <person name="Xu P."/>
            <person name="Phillippy A.M."/>
            <person name="Geng X."/>
            <person name="Song L."/>
            <person name="Sun F."/>
            <person name="Li C."/>
            <person name="Wang X."/>
            <person name="Chen A."/>
            <person name="Jin Y."/>
            <person name="Yuan Z."/>
            <person name="Yang Y."/>
            <person name="Tan S."/>
            <person name="Peatman E."/>
            <person name="Lu J."/>
            <person name="Qin Z."/>
            <person name="Dunham R."/>
            <person name="Li Z."/>
            <person name="Sonstegard T."/>
            <person name="Feng J."/>
            <person name="Danzmann R.G."/>
            <person name="Schroeder S."/>
            <person name="Scheffler B."/>
            <person name="Duke M.V."/>
            <person name="Ballard L."/>
            <person name="Kucuktas H."/>
            <person name="Kaltenboeck L."/>
            <person name="Liu H."/>
            <person name="Armbruster J."/>
            <person name="Xie Y."/>
            <person name="Kirby M.L."/>
            <person name="Tian Y."/>
            <person name="Flanagan M.E."/>
            <person name="Mu W."/>
            <person name="Waldbieser G.C."/>
        </authorList>
    </citation>
    <scope>NUCLEOTIDE SEQUENCE [LARGE SCALE GENOMIC DNA]</scope>
    <source>
        <strain evidence="6">SDA103</strain>
    </source>
</reference>
<dbReference type="SUPFAM" id="SSF52540">
    <property type="entry name" value="P-loop containing nucleoside triphosphate hydrolases"/>
    <property type="match status" value="1"/>
</dbReference>
<evidence type="ECO:0000259" key="5">
    <source>
        <dbReference type="Pfam" id="PF13087"/>
    </source>
</evidence>
<dbReference type="CDD" id="cd18808">
    <property type="entry name" value="SF1_C_Upf1"/>
    <property type="match status" value="1"/>
</dbReference>
<keyword evidence="7" id="KW-0378">Hydrolase</keyword>
<feature type="compositionally biased region" description="Basic and acidic residues" evidence="2">
    <location>
        <begin position="2312"/>
        <end position="2321"/>
    </location>
</feature>
<feature type="region of interest" description="Disordered" evidence="2">
    <location>
        <begin position="949"/>
        <end position="974"/>
    </location>
</feature>
<dbReference type="GO" id="GO:0006369">
    <property type="term" value="P:termination of RNA polymerase II transcription"/>
    <property type="evidence" value="ECO:0007669"/>
    <property type="project" value="TreeGrafter"/>
</dbReference>